<evidence type="ECO:0000256" key="1">
    <source>
        <dbReference type="SAM" id="MobiDB-lite"/>
    </source>
</evidence>
<sequence>MTVLIDQVDSEVTLDAESPPAAEPPAWQVQLRWREAAELAARDARRTSAWGSED</sequence>
<name>A0ABY6DK08_9NEIS</name>
<dbReference type="RefSeq" id="WP_263123989.1">
    <property type="nucleotide sequence ID" value="NZ_CP106753.1"/>
</dbReference>
<proteinExistence type="predicted"/>
<dbReference type="EMBL" id="CP106753">
    <property type="protein sequence ID" value="UXY14686.1"/>
    <property type="molecule type" value="Genomic_DNA"/>
</dbReference>
<protein>
    <submittedName>
        <fullName evidence="2">Uncharacterized protein</fullName>
    </submittedName>
</protein>
<gene>
    <name evidence="2" type="ORF">N8I74_15380</name>
</gene>
<accession>A0ABY6DK08</accession>
<evidence type="ECO:0000313" key="3">
    <source>
        <dbReference type="Proteomes" id="UP001061302"/>
    </source>
</evidence>
<keyword evidence="3" id="KW-1185">Reference proteome</keyword>
<organism evidence="2 3">
    <name type="scientific">Chitiniphilus purpureus</name>
    <dbReference type="NCBI Taxonomy" id="2981137"/>
    <lineage>
        <taxon>Bacteria</taxon>
        <taxon>Pseudomonadati</taxon>
        <taxon>Pseudomonadota</taxon>
        <taxon>Betaproteobacteria</taxon>
        <taxon>Neisseriales</taxon>
        <taxon>Chitinibacteraceae</taxon>
        <taxon>Chitiniphilus</taxon>
    </lineage>
</organism>
<evidence type="ECO:0000313" key="2">
    <source>
        <dbReference type="EMBL" id="UXY14686.1"/>
    </source>
</evidence>
<reference evidence="2" key="1">
    <citation type="submission" date="2022-10" db="EMBL/GenBank/DDBJ databases">
        <title>Chitiniphilus purpureus sp. nov., a novel chitin-degrading bacterium isolated from crawfish pond sediment.</title>
        <authorList>
            <person name="Li K."/>
        </authorList>
    </citation>
    <scope>NUCLEOTIDE SEQUENCE</scope>
    <source>
        <strain evidence="2">CD1</strain>
    </source>
</reference>
<feature type="compositionally biased region" description="Low complexity" evidence="1">
    <location>
        <begin position="16"/>
        <end position="26"/>
    </location>
</feature>
<feature type="region of interest" description="Disordered" evidence="1">
    <location>
        <begin position="1"/>
        <end position="26"/>
    </location>
</feature>
<dbReference type="Proteomes" id="UP001061302">
    <property type="component" value="Chromosome"/>
</dbReference>